<keyword evidence="1" id="KW-0472">Membrane</keyword>
<organism evidence="2 3">
    <name type="scientific">Schistosoma margrebowiei</name>
    <dbReference type="NCBI Taxonomy" id="48269"/>
    <lineage>
        <taxon>Eukaryota</taxon>
        <taxon>Metazoa</taxon>
        <taxon>Spiralia</taxon>
        <taxon>Lophotrochozoa</taxon>
        <taxon>Platyhelminthes</taxon>
        <taxon>Trematoda</taxon>
        <taxon>Digenea</taxon>
        <taxon>Strigeidida</taxon>
        <taxon>Schistosomatoidea</taxon>
        <taxon>Schistosomatidae</taxon>
        <taxon>Schistosoma</taxon>
    </lineage>
</organism>
<protein>
    <submittedName>
        <fullName evidence="3">Vezatin domain-containing protein</fullName>
    </submittedName>
</protein>
<evidence type="ECO:0000313" key="3">
    <source>
        <dbReference type="WBParaSite" id="SMRG1_52470.2"/>
    </source>
</evidence>
<dbReference type="AlphaFoldDB" id="A0AA84ZWN2"/>
<name>A0AA84ZWN2_9TREM</name>
<sequence length="718" mass="82613">MEEEETYLPENHPLQQYFREIGVPDVATCEISKRPTITTTTIFPMKKFAHILSYLKCINPFDFTLYFGFDLPLTRYLLLQIISLIKYSDLITVENKPVVEYIYSVGNNDQVDSRCCFVIFSILCGFGLSYSTQMIFIFLLVILCLRMSNVLFLMVSKYHIADSLKQMKKFSHRSHLIVLFLQDLNTRRYFGPKIVDKNTFKLFPLIYHQAYNFMRAYLIEVIDFSVKLESRSEYVIVIVVPYDFVFIELIGEHNSEIPLEMSTLELIQLKCDIKEKPKDPSIENLRMFCELLKLLISDLLVKLSFSFCRSRRDTFHLLRLIMSVWKWDYFLTRIRNEFNKLNELHSMILNGKLIHNDARTAKECVSGESEVKNLYKRTEARITHELLLHLLVSLEHANNLKSYVEQNCNTSFVSNETFSNLVSLIRCQLNASLLFLNELDNAQTADNVDISKENIETTVDFLYCRDGISSSKDVLKAVDPIVEDDVLEDIAVGDSSSRESEAEYENVDCVNSLKNPSSGMHVTVLKELKNVISHRRVIMQEREECALKRRLQIECPDNKKPSLSTNRVSLISEKELQTQFVLSNSLESNCASMDDKLLEFFPTPLCNSACEYFKKSRTGRRNLKCNVLKRNSIFLQLSSTNVHENDRSSNCSDPIVLKNVSQSKNPPDNKFLQCSTLANALMNQRKLLGLATEDCFTGIGSGEMCVEISEENHTGISS</sequence>
<dbReference type="Proteomes" id="UP000050790">
    <property type="component" value="Unassembled WGS sequence"/>
</dbReference>
<accession>A0AA84ZWN2</accession>
<evidence type="ECO:0000313" key="2">
    <source>
        <dbReference type="Proteomes" id="UP000050790"/>
    </source>
</evidence>
<evidence type="ECO:0000256" key="1">
    <source>
        <dbReference type="SAM" id="Phobius"/>
    </source>
</evidence>
<proteinExistence type="predicted"/>
<keyword evidence="1" id="KW-0812">Transmembrane</keyword>
<keyword evidence="1" id="KW-1133">Transmembrane helix</keyword>
<feature type="transmembrane region" description="Helical" evidence="1">
    <location>
        <begin position="117"/>
        <end position="145"/>
    </location>
</feature>
<reference evidence="3" key="1">
    <citation type="submission" date="2023-11" db="UniProtKB">
        <authorList>
            <consortium name="WormBaseParasite"/>
        </authorList>
    </citation>
    <scope>IDENTIFICATION</scope>
</reference>
<dbReference type="WBParaSite" id="SMRG1_52470.2">
    <property type="protein sequence ID" value="SMRG1_52470.2"/>
    <property type="gene ID" value="SMRG1_52470"/>
</dbReference>